<evidence type="ECO:0000313" key="2">
    <source>
        <dbReference type="Proteomes" id="UP000029228"/>
    </source>
</evidence>
<dbReference type="Proteomes" id="UP000029228">
    <property type="component" value="Unassembled WGS sequence"/>
</dbReference>
<keyword evidence="1" id="KW-0808">Transferase</keyword>
<sequence>MDIALYSISDKVKGFHRLPFIKQLNRKIENEGGKLAYFKRPRFFLATDSDYRRREKVEGVSSYPLYTLVPVSKVIGCPLLLWLLVTLPIKLQVNVVFRNRSITSRIDWLYKPDQYLYLKGVSTAYAYTHYDNYDDDKDYYFSHSRNYEQTLRLCVQESLVAFTTGERLLEKLRDLGQATNVCYLPNAVSDEWLGLLHPDDKAEQKAEVIGFVGTIDASIDEELIEVICQKHRNASVRLIGRVTNEAIEGLSNKYNNLQLLGQVDYLKLPSMISDFTVGLVPYKESSFNAYRNPLKLYEYCACGIPAVSVACDFERSGRHLVSIANDIESFLDSLEQILSRRDGLRRERTEFAEANTWSIRAHQAIAQIREHQIKEDNNETHI</sequence>
<dbReference type="EMBL" id="BBMR01000002">
    <property type="protein sequence ID" value="GAL18237.1"/>
    <property type="molecule type" value="Genomic_DNA"/>
</dbReference>
<accession>A0A090SFF8</accession>
<dbReference type="OrthoDB" id="8756565at2"/>
<dbReference type="STRING" id="990268.JCM19235_6790"/>
<organism evidence="1 2">
    <name type="scientific">Vibrio maritimus</name>
    <dbReference type="NCBI Taxonomy" id="990268"/>
    <lineage>
        <taxon>Bacteria</taxon>
        <taxon>Pseudomonadati</taxon>
        <taxon>Pseudomonadota</taxon>
        <taxon>Gammaproteobacteria</taxon>
        <taxon>Vibrionales</taxon>
        <taxon>Vibrionaceae</taxon>
        <taxon>Vibrio</taxon>
    </lineage>
</organism>
<dbReference type="GO" id="GO:0016740">
    <property type="term" value="F:transferase activity"/>
    <property type="evidence" value="ECO:0007669"/>
    <property type="project" value="UniProtKB-KW"/>
</dbReference>
<dbReference type="SUPFAM" id="SSF53756">
    <property type="entry name" value="UDP-Glycosyltransferase/glycogen phosphorylase"/>
    <property type="match status" value="1"/>
</dbReference>
<dbReference type="AlphaFoldDB" id="A0A090SFF8"/>
<dbReference type="Pfam" id="PF13692">
    <property type="entry name" value="Glyco_trans_1_4"/>
    <property type="match status" value="1"/>
</dbReference>
<evidence type="ECO:0000313" key="1">
    <source>
        <dbReference type="EMBL" id="GAL18237.1"/>
    </source>
</evidence>
<reference evidence="1 2" key="1">
    <citation type="submission" date="2014-09" db="EMBL/GenBank/DDBJ databases">
        <title>Vibrio maritimus JCM 19235. (C45) whole genome shotgun sequence.</title>
        <authorList>
            <person name="Sawabe T."/>
            <person name="Meirelles P."/>
            <person name="Nakanishi M."/>
            <person name="Sayaka M."/>
            <person name="Hattori M."/>
            <person name="Ohkuma M."/>
        </authorList>
    </citation>
    <scope>NUCLEOTIDE SEQUENCE [LARGE SCALE GENOMIC DNA]</scope>
    <source>
        <strain evidence="2">JCM19235</strain>
    </source>
</reference>
<keyword evidence="2" id="KW-1185">Reference proteome</keyword>
<protein>
    <submittedName>
        <fullName evidence="1">Putative teichuronic acid biosynthesis glycosyl transferase TuaH</fullName>
    </submittedName>
</protein>
<reference evidence="1 2" key="2">
    <citation type="submission" date="2014-09" db="EMBL/GenBank/DDBJ databases">
        <authorList>
            <consortium name="NBRP consortium"/>
            <person name="Sawabe T."/>
            <person name="Meirelles P."/>
            <person name="Nakanishi M."/>
            <person name="Sayaka M."/>
            <person name="Hattori M."/>
            <person name="Ohkuma M."/>
        </authorList>
    </citation>
    <scope>NUCLEOTIDE SEQUENCE [LARGE SCALE GENOMIC DNA]</scope>
    <source>
        <strain evidence="2">JCM19235</strain>
    </source>
</reference>
<proteinExistence type="predicted"/>
<dbReference type="Gene3D" id="3.40.50.2000">
    <property type="entry name" value="Glycogen Phosphorylase B"/>
    <property type="match status" value="1"/>
</dbReference>
<name>A0A090SFF8_9VIBR</name>
<gene>
    <name evidence="1" type="ORF">JCM19235_6790</name>
</gene>
<comment type="caution">
    <text evidence="1">The sequence shown here is derived from an EMBL/GenBank/DDBJ whole genome shotgun (WGS) entry which is preliminary data.</text>
</comment>